<dbReference type="EMBL" id="GBXM01020259">
    <property type="protein sequence ID" value="JAH88318.1"/>
    <property type="molecule type" value="Transcribed_RNA"/>
</dbReference>
<sequence>MTLLCLLFCPGLSGCGLSNADPHGSFCEGVSVQFIVRQTFRLNSPHSSSVKPACLVSDTLRCPNVIRTLDERYLYFLLRPLVLLCMVLIDLLLFQPTLHH</sequence>
<dbReference type="AlphaFoldDB" id="A0A0E9WFS3"/>
<keyword evidence="2" id="KW-0732">Signal</keyword>
<evidence type="ECO:0000256" key="2">
    <source>
        <dbReference type="SAM" id="SignalP"/>
    </source>
</evidence>
<reference evidence="3" key="2">
    <citation type="journal article" date="2015" name="Fish Shellfish Immunol.">
        <title>Early steps in the European eel (Anguilla anguilla)-Vibrio vulnificus interaction in the gills: Role of the RtxA13 toxin.</title>
        <authorList>
            <person name="Callol A."/>
            <person name="Pajuelo D."/>
            <person name="Ebbesson L."/>
            <person name="Teles M."/>
            <person name="MacKenzie S."/>
            <person name="Amaro C."/>
        </authorList>
    </citation>
    <scope>NUCLEOTIDE SEQUENCE</scope>
</reference>
<feature type="transmembrane region" description="Helical" evidence="1">
    <location>
        <begin position="73"/>
        <end position="94"/>
    </location>
</feature>
<proteinExistence type="predicted"/>
<feature type="chain" id="PRO_5002434269" evidence="2">
    <location>
        <begin position="21"/>
        <end position="100"/>
    </location>
</feature>
<reference evidence="3" key="1">
    <citation type="submission" date="2014-11" db="EMBL/GenBank/DDBJ databases">
        <authorList>
            <person name="Amaro Gonzalez C."/>
        </authorList>
    </citation>
    <scope>NUCLEOTIDE SEQUENCE</scope>
</reference>
<name>A0A0E9WFS3_ANGAN</name>
<protein>
    <submittedName>
        <fullName evidence="3">Uncharacterized protein</fullName>
    </submittedName>
</protein>
<keyword evidence="1" id="KW-0472">Membrane</keyword>
<accession>A0A0E9WFS3</accession>
<evidence type="ECO:0000313" key="3">
    <source>
        <dbReference type="EMBL" id="JAH88318.1"/>
    </source>
</evidence>
<feature type="signal peptide" evidence="2">
    <location>
        <begin position="1"/>
        <end position="20"/>
    </location>
</feature>
<keyword evidence="1" id="KW-0812">Transmembrane</keyword>
<organism evidence="3">
    <name type="scientific">Anguilla anguilla</name>
    <name type="common">European freshwater eel</name>
    <name type="synonym">Muraena anguilla</name>
    <dbReference type="NCBI Taxonomy" id="7936"/>
    <lineage>
        <taxon>Eukaryota</taxon>
        <taxon>Metazoa</taxon>
        <taxon>Chordata</taxon>
        <taxon>Craniata</taxon>
        <taxon>Vertebrata</taxon>
        <taxon>Euteleostomi</taxon>
        <taxon>Actinopterygii</taxon>
        <taxon>Neopterygii</taxon>
        <taxon>Teleostei</taxon>
        <taxon>Anguilliformes</taxon>
        <taxon>Anguillidae</taxon>
        <taxon>Anguilla</taxon>
    </lineage>
</organism>
<keyword evidence="1" id="KW-1133">Transmembrane helix</keyword>
<evidence type="ECO:0000256" key="1">
    <source>
        <dbReference type="SAM" id="Phobius"/>
    </source>
</evidence>